<name>A0A6N2KFA3_SALVM</name>
<dbReference type="Gene3D" id="3.40.190.10">
    <property type="entry name" value="Periplasmic binding protein-like II"/>
    <property type="match status" value="3"/>
</dbReference>
<dbReference type="SMART" id="SM00079">
    <property type="entry name" value="PBPe"/>
    <property type="match status" value="1"/>
</dbReference>
<dbReference type="Pfam" id="PF00060">
    <property type="entry name" value="Lig_chan"/>
    <property type="match status" value="1"/>
</dbReference>
<keyword evidence="6 15" id="KW-1133">Transmembrane helix</keyword>
<evidence type="ECO:0000256" key="15">
    <source>
        <dbReference type="SAM" id="Phobius"/>
    </source>
</evidence>
<dbReference type="FunFam" id="3.40.50.2300:FF:000188">
    <property type="entry name" value="Glutamate receptor"/>
    <property type="match status" value="1"/>
</dbReference>
<keyword evidence="11 13" id="KW-1071">Ligand-gated ion channel</keyword>
<dbReference type="CDD" id="cd13686">
    <property type="entry name" value="GluR_Plant"/>
    <property type="match status" value="1"/>
</dbReference>
<comment type="subcellular location">
    <subcellularLocation>
        <location evidence="1">Membrane</location>
        <topology evidence="1">Multi-pass membrane protein</topology>
    </subcellularLocation>
</comment>
<protein>
    <recommendedName>
        <fullName evidence="13">Glutamate receptor</fullName>
    </recommendedName>
</protein>
<feature type="transmembrane region" description="Helical" evidence="15">
    <location>
        <begin position="838"/>
        <end position="858"/>
    </location>
</feature>
<dbReference type="Gene3D" id="3.40.50.2300">
    <property type="match status" value="2"/>
</dbReference>
<keyword evidence="12 13" id="KW-0407">Ion channel</keyword>
<keyword evidence="9 13" id="KW-0675">Receptor</keyword>
<proteinExistence type="inferred from homology"/>
<evidence type="ECO:0000256" key="1">
    <source>
        <dbReference type="ARBA" id="ARBA00004141"/>
    </source>
</evidence>
<keyword evidence="8 13" id="KW-0472">Membrane</keyword>
<dbReference type="Gene3D" id="1.10.287.70">
    <property type="match status" value="1"/>
</dbReference>
<dbReference type="SUPFAM" id="SSF53850">
    <property type="entry name" value="Periplasmic binding protein-like II"/>
    <property type="match status" value="1"/>
</dbReference>
<sequence length="922" mass="103929">MKRTNLFAKVNSQLTCPLISVNDVMNPCFLLSVFITFLLILSNGVEAAASTNKVTNIGAIIDGNSRTGKEEKTAMEIAVQNFNDISRNHKLSLHFKNPQADPLQAAYAAQELIKENKVEVIIGMDKWEEASLVANIGNQSQVPILSFAAPARTPILTSLRWPFLIRMASDGSEQMRCIAALVHSYNWRRVVVVYEDDVYGRESGNLALLTEALQEVGSEIDYRLVLPQFSFLTDPKDAVQDELKKLQTRTESRVFIVLQSSLPMLTNLFGEAKKEGLVGNDSVWIVANSITSFLDSLDNSVISSMEGTLGIKTYYSSNSSFKKFEALFQKIFKPEYVDEDNFQPGIQALRAYDSIGVITQAIEKLGSNTTSPKMILNSLLESDFIGLSGRIRFKDGMLSDAPTLRVVNVAGKKYEELDFWLPNCGFSDTLYVDEGKGRCRNSDGGETSGGLAGPVIWPGDLTGRDPKGWAMPSAKKPLKIVVPQRTSYDKFVTFRTDEERPVGFCIDLFDKVVMRLNYSLPPVFVGFDGVYDDLVEGVYNKLFYHYYFCSKCHLFDFVPLVHRKTYDAAIGDITILSERAEFVEFTQPYAESGLSMIVPLKTEDTTWLFLKPFGLDMWIVSGALVIYTMLTIWFLEHQTNPEFRGPWKCERLHNNLTRVVVVVWLFVVFFLTSSYIASLTSKLTVQRMEPNFSDFQKLKNDKLNVGCDNDSFILKYLEDVLGFDNDKIMLFNLENDDKFEKNNIAAAFVELPYGRLYLDRYCKSYTSTRSTYRFGGFGFAFQKGSPIAADFSREILRLSEDGNITELEKKWFVPLHGCSTSATNNNAESLSLRSFKGIYIVSAAISAICFLLSLIRLLRNSRPRQEADGDLLSPGSGFRATEKFYYGDKTRVLRRASTFAQALDKDERGSPKWKYVSNSDNF</sequence>
<keyword evidence="5" id="KW-0732">Signal</keyword>
<evidence type="ECO:0000256" key="3">
    <source>
        <dbReference type="ARBA" id="ARBA00022448"/>
    </source>
</evidence>
<feature type="domain" description="Ionotropic glutamate receptor C-terminal" evidence="16">
    <location>
        <begin position="479"/>
        <end position="814"/>
    </location>
</feature>
<dbReference type="CDD" id="cd19990">
    <property type="entry name" value="PBP1_GABAb_receptor_plant"/>
    <property type="match status" value="1"/>
</dbReference>
<dbReference type="EMBL" id="CAADRP010000335">
    <property type="protein sequence ID" value="VFU26849.1"/>
    <property type="molecule type" value="Genomic_DNA"/>
</dbReference>
<dbReference type="GO" id="GO:0016020">
    <property type="term" value="C:membrane"/>
    <property type="evidence" value="ECO:0007669"/>
    <property type="project" value="UniProtKB-SubCell"/>
</dbReference>
<dbReference type="Pfam" id="PF01094">
    <property type="entry name" value="ANF_receptor"/>
    <property type="match status" value="1"/>
</dbReference>
<dbReference type="GO" id="GO:0015276">
    <property type="term" value="F:ligand-gated monoatomic ion channel activity"/>
    <property type="evidence" value="ECO:0007669"/>
    <property type="project" value="InterPro"/>
</dbReference>
<gene>
    <name evidence="17" type="ORF">SVIM_LOCUS76282</name>
</gene>
<dbReference type="InterPro" id="IPR044440">
    <property type="entry name" value="GABAb_receptor_plant_PBP1"/>
</dbReference>
<comment type="similarity">
    <text evidence="2 13">Belongs to the glutamate-gated ion channel (TC 1.A.10.1) family.</text>
</comment>
<evidence type="ECO:0000256" key="10">
    <source>
        <dbReference type="ARBA" id="ARBA00023180"/>
    </source>
</evidence>
<evidence type="ECO:0000259" key="16">
    <source>
        <dbReference type="SMART" id="SM00079"/>
    </source>
</evidence>
<evidence type="ECO:0000256" key="9">
    <source>
        <dbReference type="ARBA" id="ARBA00023170"/>
    </source>
</evidence>
<evidence type="ECO:0000256" key="2">
    <source>
        <dbReference type="ARBA" id="ARBA00008685"/>
    </source>
</evidence>
<keyword evidence="3 13" id="KW-0813">Transport</keyword>
<comment type="function">
    <text evidence="13">Glutamate-gated receptor that probably acts as non-selective cation channel.</text>
</comment>
<evidence type="ECO:0000256" key="7">
    <source>
        <dbReference type="ARBA" id="ARBA00023065"/>
    </source>
</evidence>
<evidence type="ECO:0000313" key="17">
    <source>
        <dbReference type="EMBL" id="VFU26849.1"/>
    </source>
</evidence>
<dbReference type="PIRSF" id="PIRSF037090">
    <property type="entry name" value="Iontro_Glu-like_rcpt_pln"/>
    <property type="match status" value="1"/>
</dbReference>
<dbReference type="InterPro" id="IPR017103">
    <property type="entry name" value="Iontropic_Glu_rcpt_pln"/>
</dbReference>
<keyword evidence="4 15" id="KW-0812">Transmembrane</keyword>
<evidence type="ECO:0000256" key="14">
    <source>
        <dbReference type="PIRSR" id="PIRSR037090-50"/>
    </source>
</evidence>
<dbReference type="InterPro" id="IPR015683">
    <property type="entry name" value="Ionotropic_Glu_rcpt"/>
</dbReference>
<dbReference type="PANTHER" id="PTHR18966">
    <property type="entry name" value="IONOTROPIC GLUTAMATE RECEPTOR"/>
    <property type="match status" value="1"/>
</dbReference>
<feature type="transmembrane region" description="Helical" evidence="15">
    <location>
        <begin position="656"/>
        <end position="677"/>
    </location>
</feature>
<keyword evidence="7 13" id="KW-0406">Ion transport</keyword>
<keyword evidence="10" id="KW-0325">Glycoprotein</keyword>
<evidence type="ECO:0000256" key="6">
    <source>
        <dbReference type="ARBA" id="ARBA00022989"/>
    </source>
</evidence>
<dbReference type="InterPro" id="IPR001828">
    <property type="entry name" value="ANF_lig-bd_rcpt"/>
</dbReference>
<evidence type="ECO:0000256" key="4">
    <source>
        <dbReference type="ARBA" id="ARBA00022692"/>
    </source>
</evidence>
<organism evidence="17">
    <name type="scientific">Salix viminalis</name>
    <name type="common">Common osier</name>
    <name type="synonym">Basket willow</name>
    <dbReference type="NCBI Taxonomy" id="40686"/>
    <lineage>
        <taxon>Eukaryota</taxon>
        <taxon>Viridiplantae</taxon>
        <taxon>Streptophyta</taxon>
        <taxon>Embryophyta</taxon>
        <taxon>Tracheophyta</taxon>
        <taxon>Spermatophyta</taxon>
        <taxon>Magnoliopsida</taxon>
        <taxon>eudicotyledons</taxon>
        <taxon>Gunneridae</taxon>
        <taxon>Pentapetalae</taxon>
        <taxon>rosids</taxon>
        <taxon>fabids</taxon>
        <taxon>Malpighiales</taxon>
        <taxon>Salicaceae</taxon>
        <taxon>Saliceae</taxon>
        <taxon>Salix</taxon>
    </lineage>
</organism>
<evidence type="ECO:0000256" key="11">
    <source>
        <dbReference type="ARBA" id="ARBA00023286"/>
    </source>
</evidence>
<evidence type="ECO:0000256" key="5">
    <source>
        <dbReference type="ARBA" id="ARBA00022729"/>
    </source>
</evidence>
<feature type="disulfide bond" evidence="14">
    <location>
        <begin position="762"/>
        <end position="818"/>
    </location>
</feature>
<dbReference type="SUPFAM" id="SSF53822">
    <property type="entry name" value="Periplasmic binding protein-like I"/>
    <property type="match status" value="1"/>
</dbReference>
<dbReference type="InterPro" id="IPR028082">
    <property type="entry name" value="Peripla_BP_I"/>
</dbReference>
<dbReference type="InterPro" id="IPR001320">
    <property type="entry name" value="Iontro_rcpt_C"/>
</dbReference>
<keyword evidence="14" id="KW-1015">Disulfide bond</keyword>
<evidence type="ECO:0000256" key="12">
    <source>
        <dbReference type="ARBA" id="ARBA00023303"/>
    </source>
</evidence>
<accession>A0A6N2KFA3</accession>
<dbReference type="AlphaFoldDB" id="A0A6N2KFA3"/>
<reference evidence="17" key="1">
    <citation type="submission" date="2019-03" db="EMBL/GenBank/DDBJ databases">
        <authorList>
            <person name="Mank J."/>
            <person name="Almeida P."/>
        </authorList>
    </citation>
    <scope>NUCLEOTIDE SEQUENCE</scope>
    <source>
        <strain evidence="17">78183</strain>
    </source>
</reference>
<evidence type="ECO:0000256" key="8">
    <source>
        <dbReference type="ARBA" id="ARBA00023136"/>
    </source>
</evidence>
<feature type="transmembrane region" description="Helical" evidence="15">
    <location>
        <begin position="617"/>
        <end position="635"/>
    </location>
</feature>
<evidence type="ECO:0000256" key="13">
    <source>
        <dbReference type="PIRNR" id="PIRNR037090"/>
    </source>
</evidence>